<evidence type="ECO:0000256" key="1">
    <source>
        <dbReference type="ARBA" id="ARBA00004651"/>
    </source>
</evidence>
<feature type="transmembrane region" description="Helical" evidence="6">
    <location>
        <begin position="515"/>
        <end position="538"/>
    </location>
</feature>
<comment type="subcellular location">
    <subcellularLocation>
        <location evidence="1">Cell membrane</location>
        <topology evidence="1">Multi-pass membrane protein</topology>
    </subcellularLocation>
</comment>
<accession>A0AAP2DHV7</accession>
<sequence>MSNQRSFARRLAGTLIERWVGRAYVEEFLGDLDEMYEDRLARGKFIAEAMYWVDSIHLIFGFSSTEKQQSHSMFIGNMIKIAWRSAVRQKQFTILNLLGLTLGIATCLAIGLYVYEESTYDSFHVNGDRIYRINQPMIWGDWNEQLSCMGPGITEAIRAEIPDFEEVTRIMFADEQLMSVTIDDQAKHFNEAKYFMAEDNFFKVFTFPFLKGDPNTALKEANSMVITASTAKRYFGDADPMGKLIDVKSPTGTNALFTVTGVLADVPAQSHLQFDMLGSLASVTGFDSGRSTWIWTIFGTYGMVKEGTDVAALTKKLQALPPKWAEPTTQGVFNQTFEQFTKGQPWTIYLQPLRDIYLAKSPTFNRFGPSGNPEFVMIFGAIGVLVLLLSSINFMNLSTARSSNRAKEVGVRKVLGSEKNTLVRQFIVESVLFVTVGTVAALAIVQLSLNAFNTLAEKQLVLLPHFTSPYFLGVIIAFILIVGLAAGSYPALYLSAFKPAETLKGKLRAGFKGTGIRNGLVVFQFTVSIALIICTFFVQKQLNYTRTIDVGITKDHVLQLYNMHQLGEGADVLKARLENNPAFTVVAKSGFLPPNVWTGDRYRAEGPNQPVVDLHYMRCDENYLPLLQAEFIIGRNFDPANAADKYNIIINEEAAKVLGYGSKETWRENSPLGKSVVQSFGSEEKLQIIGVVKDFNFNSVKQKIGPLLIMRNDNDKHWSYGAGFPSYLSMRLNPGSVSSGDELQRIIDGVKAEVAKVDPAVTFQYSFMDEEFDNTFREERKMSVILNLFTVLAIVIACLGLFGLAAFSADQRKKELGIRKLHGASVRQLVFLFSSEFTKLVALSIVISTPLAYLATDYWLSNFAYRTPINIWVFMAAGVTAMSIAAFTVGFQSFSAANANPAEVLKNE</sequence>
<dbReference type="Pfam" id="PF12704">
    <property type="entry name" value="MacB_PCD"/>
    <property type="match status" value="1"/>
</dbReference>
<proteinExistence type="predicted"/>
<dbReference type="InterPro" id="IPR025857">
    <property type="entry name" value="MacB_PCD"/>
</dbReference>
<dbReference type="RefSeq" id="WP_254162050.1">
    <property type="nucleotide sequence ID" value="NZ_JAHESF010000005.1"/>
</dbReference>
<keyword evidence="2" id="KW-1003">Cell membrane</keyword>
<feature type="transmembrane region" description="Helical" evidence="6">
    <location>
        <begin position="469"/>
        <end position="494"/>
    </location>
</feature>
<dbReference type="PANTHER" id="PTHR30572:SF18">
    <property type="entry name" value="ABC-TYPE MACROLIDE FAMILY EXPORT SYSTEM PERMEASE COMPONENT 2"/>
    <property type="match status" value="1"/>
</dbReference>
<keyword evidence="10" id="KW-1185">Reference proteome</keyword>
<dbReference type="EMBL" id="JAHESF010000005">
    <property type="protein sequence ID" value="MBT1696693.1"/>
    <property type="molecule type" value="Genomic_DNA"/>
</dbReference>
<evidence type="ECO:0000256" key="3">
    <source>
        <dbReference type="ARBA" id="ARBA00022692"/>
    </source>
</evidence>
<evidence type="ECO:0000259" key="7">
    <source>
        <dbReference type="Pfam" id="PF02687"/>
    </source>
</evidence>
<evidence type="ECO:0000256" key="4">
    <source>
        <dbReference type="ARBA" id="ARBA00022989"/>
    </source>
</evidence>
<dbReference type="Pfam" id="PF02687">
    <property type="entry name" value="FtsX"/>
    <property type="match status" value="2"/>
</dbReference>
<dbReference type="PANTHER" id="PTHR30572">
    <property type="entry name" value="MEMBRANE COMPONENT OF TRANSPORTER-RELATED"/>
    <property type="match status" value="1"/>
</dbReference>
<feature type="transmembrane region" description="Helical" evidence="6">
    <location>
        <begin position="829"/>
        <end position="851"/>
    </location>
</feature>
<feature type="transmembrane region" description="Helical" evidence="6">
    <location>
        <begin position="375"/>
        <end position="397"/>
    </location>
</feature>
<evidence type="ECO:0000259" key="8">
    <source>
        <dbReference type="Pfam" id="PF12704"/>
    </source>
</evidence>
<reference evidence="9 10" key="1">
    <citation type="submission" date="2021-05" db="EMBL/GenBank/DDBJ databases">
        <title>A Polyphasic approach of four new species of the genus Ohtaekwangia: Ohtaekwangia histidinii sp. nov., Ohtaekwangia cretensis sp. nov., Ohtaekwangia indiensis sp. nov., Ohtaekwangia reichenbachii sp. nov. from diverse environment.</title>
        <authorList>
            <person name="Octaviana S."/>
        </authorList>
    </citation>
    <scope>NUCLEOTIDE SEQUENCE [LARGE SCALE GENOMIC DNA]</scope>
    <source>
        <strain evidence="9 10">PWU4</strain>
    </source>
</reference>
<feature type="transmembrane region" description="Helical" evidence="6">
    <location>
        <begin position="426"/>
        <end position="449"/>
    </location>
</feature>
<keyword evidence="3 6" id="KW-0812">Transmembrane</keyword>
<keyword evidence="4 6" id="KW-1133">Transmembrane helix</keyword>
<evidence type="ECO:0000256" key="5">
    <source>
        <dbReference type="ARBA" id="ARBA00023136"/>
    </source>
</evidence>
<dbReference type="InterPro" id="IPR050250">
    <property type="entry name" value="Macrolide_Exporter_MacB"/>
</dbReference>
<protein>
    <submittedName>
        <fullName evidence="9">ABC transporter permease</fullName>
    </submittedName>
</protein>
<dbReference type="GO" id="GO:0005886">
    <property type="term" value="C:plasma membrane"/>
    <property type="evidence" value="ECO:0007669"/>
    <property type="project" value="UniProtKB-SubCell"/>
</dbReference>
<feature type="transmembrane region" description="Helical" evidence="6">
    <location>
        <begin position="871"/>
        <end position="891"/>
    </location>
</feature>
<feature type="domain" description="MacB-like periplasmic core" evidence="8">
    <location>
        <begin position="93"/>
        <end position="319"/>
    </location>
</feature>
<feature type="transmembrane region" description="Helical" evidence="6">
    <location>
        <begin position="784"/>
        <end position="808"/>
    </location>
</feature>
<dbReference type="GO" id="GO:0022857">
    <property type="term" value="F:transmembrane transporter activity"/>
    <property type="evidence" value="ECO:0007669"/>
    <property type="project" value="TreeGrafter"/>
</dbReference>
<keyword evidence="5 6" id="KW-0472">Membrane</keyword>
<evidence type="ECO:0000313" key="10">
    <source>
        <dbReference type="Proteomes" id="UP001319200"/>
    </source>
</evidence>
<feature type="domain" description="ABC3 transporter permease C-terminal" evidence="7">
    <location>
        <begin position="788"/>
        <end position="901"/>
    </location>
</feature>
<organism evidence="9 10">
    <name type="scientific">Chryseosolibacter histidini</name>
    <dbReference type="NCBI Taxonomy" id="2782349"/>
    <lineage>
        <taxon>Bacteria</taxon>
        <taxon>Pseudomonadati</taxon>
        <taxon>Bacteroidota</taxon>
        <taxon>Cytophagia</taxon>
        <taxon>Cytophagales</taxon>
        <taxon>Chryseotaleaceae</taxon>
        <taxon>Chryseosolibacter</taxon>
    </lineage>
</organism>
<evidence type="ECO:0000313" key="9">
    <source>
        <dbReference type="EMBL" id="MBT1696693.1"/>
    </source>
</evidence>
<name>A0AAP2DHV7_9BACT</name>
<comment type="caution">
    <text evidence="9">The sequence shown here is derived from an EMBL/GenBank/DDBJ whole genome shotgun (WGS) entry which is preliminary data.</text>
</comment>
<gene>
    <name evidence="9" type="ORF">KK083_07400</name>
</gene>
<evidence type="ECO:0000256" key="2">
    <source>
        <dbReference type="ARBA" id="ARBA00022475"/>
    </source>
</evidence>
<dbReference type="AlphaFoldDB" id="A0AAP2DHV7"/>
<dbReference type="InterPro" id="IPR003838">
    <property type="entry name" value="ABC3_permease_C"/>
</dbReference>
<feature type="domain" description="ABC3 transporter permease C-terminal" evidence="7">
    <location>
        <begin position="381"/>
        <end position="496"/>
    </location>
</feature>
<dbReference type="Proteomes" id="UP001319200">
    <property type="component" value="Unassembled WGS sequence"/>
</dbReference>
<feature type="transmembrane region" description="Helical" evidence="6">
    <location>
        <begin position="94"/>
        <end position="115"/>
    </location>
</feature>
<evidence type="ECO:0000256" key="6">
    <source>
        <dbReference type="SAM" id="Phobius"/>
    </source>
</evidence>